<comment type="caution">
    <text evidence="4">The sequence shown here is derived from an EMBL/GenBank/DDBJ whole genome shotgun (WGS) entry which is preliminary data.</text>
</comment>
<evidence type="ECO:0000313" key="4">
    <source>
        <dbReference type="EMBL" id="PWK36886.1"/>
    </source>
</evidence>
<dbReference type="InterPro" id="IPR036388">
    <property type="entry name" value="WH-like_DNA-bd_sf"/>
</dbReference>
<dbReference type="InterPro" id="IPR027417">
    <property type="entry name" value="P-loop_NTPase"/>
</dbReference>
<name>A0A316EXD4_9BURK</name>
<dbReference type="SUPFAM" id="SSF52540">
    <property type="entry name" value="P-loop containing nucleoside triphosphate hydrolases"/>
    <property type="match status" value="1"/>
</dbReference>
<dbReference type="SMART" id="SM00862">
    <property type="entry name" value="Trans_reg_C"/>
    <property type="match status" value="1"/>
</dbReference>
<dbReference type="AlphaFoldDB" id="A0A316EXD4"/>
<dbReference type="Pfam" id="PF25872">
    <property type="entry name" value="HTH_77"/>
    <property type="match status" value="1"/>
</dbReference>
<dbReference type="CDD" id="cd00383">
    <property type="entry name" value="trans_reg_C"/>
    <property type="match status" value="1"/>
</dbReference>
<dbReference type="Gene3D" id="3.40.50.300">
    <property type="entry name" value="P-loop containing nucleotide triphosphate hydrolases"/>
    <property type="match status" value="1"/>
</dbReference>
<evidence type="ECO:0000256" key="1">
    <source>
        <dbReference type="ARBA" id="ARBA00023125"/>
    </source>
</evidence>
<dbReference type="SUPFAM" id="SSF48452">
    <property type="entry name" value="TPR-like"/>
    <property type="match status" value="1"/>
</dbReference>
<proteinExistence type="predicted"/>
<dbReference type="Gene3D" id="1.25.40.10">
    <property type="entry name" value="Tetratricopeptide repeat domain"/>
    <property type="match status" value="1"/>
</dbReference>
<dbReference type="EMBL" id="QGGT01000001">
    <property type="protein sequence ID" value="PWK36886.1"/>
    <property type="molecule type" value="Genomic_DNA"/>
</dbReference>
<protein>
    <submittedName>
        <fullName evidence="4">Putative ATPase</fullName>
    </submittedName>
</protein>
<dbReference type="GO" id="GO:0006355">
    <property type="term" value="P:regulation of DNA-templated transcription"/>
    <property type="evidence" value="ECO:0007669"/>
    <property type="project" value="InterPro"/>
</dbReference>
<evidence type="ECO:0000313" key="5">
    <source>
        <dbReference type="Proteomes" id="UP000245754"/>
    </source>
</evidence>
<accession>A0A316EXD4</accession>
<dbReference type="Pfam" id="PF00486">
    <property type="entry name" value="Trans_reg_C"/>
    <property type="match status" value="1"/>
</dbReference>
<dbReference type="InterPro" id="IPR058852">
    <property type="entry name" value="HTH_77"/>
</dbReference>
<dbReference type="PANTHER" id="PTHR47691">
    <property type="entry name" value="REGULATOR-RELATED"/>
    <property type="match status" value="1"/>
</dbReference>
<dbReference type="Gene3D" id="1.10.10.10">
    <property type="entry name" value="Winged helix-like DNA-binding domain superfamily/Winged helix DNA-binding domain"/>
    <property type="match status" value="1"/>
</dbReference>
<dbReference type="PANTHER" id="PTHR47691:SF3">
    <property type="entry name" value="HTH-TYPE TRANSCRIPTIONAL REGULATOR RV0890C-RELATED"/>
    <property type="match status" value="1"/>
</dbReference>
<evidence type="ECO:0000256" key="2">
    <source>
        <dbReference type="PROSITE-ProRule" id="PRU01091"/>
    </source>
</evidence>
<dbReference type="GO" id="GO:0000160">
    <property type="term" value="P:phosphorelay signal transduction system"/>
    <property type="evidence" value="ECO:0007669"/>
    <property type="project" value="InterPro"/>
</dbReference>
<keyword evidence="5" id="KW-1185">Reference proteome</keyword>
<reference evidence="4 5" key="1">
    <citation type="submission" date="2018-05" db="EMBL/GenBank/DDBJ databases">
        <title>Genomic Encyclopedia of Type Strains, Phase IV (KMG-V): Genome sequencing to study the core and pangenomes of soil and plant-associated prokaryotes.</title>
        <authorList>
            <person name="Whitman W."/>
        </authorList>
    </citation>
    <scope>NUCLEOTIDE SEQUENCE [LARGE SCALE GENOMIC DNA]</scope>
    <source>
        <strain evidence="4 5">SLV-132</strain>
    </source>
</reference>
<organism evidence="4 5">
    <name type="scientific">Cupriavidus plantarum</name>
    <dbReference type="NCBI Taxonomy" id="942865"/>
    <lineage>
        <taxon>Bacteria</taxon>
        <taxon>Pseudomonadati</taxon>
        <taxon>Pseudomonadota</taxon>
        <taxon>Betaproteobacteria</taxon>
        <taxon>Burkholderiales</taxon>
        <taxon>Burkholderiaceae</taxon>
        <taxon>Cupriavidus</taxon>
    </lineage>
</organism>
<dbReference type="PROSITE" id="PS51755">
    <property type="entry name" value="OMPR_PHOB"/>
    <property type="match status" value="1"/>
</dbReference>
<dbReference type="SUPFAM" id="SSF46894">
    <property type="entry name" value="C-terminal effector domain of the bipartite response regulators"/>
    <property type="match status" value="1"/>
</dbReference>
<dbReference type="InterPro" id="IPR011990">
    <property type="entry name" value="TPR-like_helical_dom_sf"/>
</dbReference>
<feature type="DNA-binding region" description="OmpR/PhoB-type" evidence="2">
    <location>
        <begin position="20"/>
        <end position="118"/>
    </location>
</feature>
<evidence type="ECO:0000259" key="3">
    <source>
        <dbReference type="PROSITE" id="PS51755"/>
    </source>
</evidence>
<sequence>MTLETVHSRTLPPAQDPASAPVFSFGPFRLFPARQLLLKDDAPVHLGARAIELLAALAERSGELVSKGELMRRAWPNTVVEESNLKVHMTALRRALGDGQNGQRYIATVVGRGYRFVTPVVGGRLAMQAPVPMPRASGLPALTTCVLGRGPIIEAIGQQLRQHRLVTVLGPGGIGKTTVAISVAKDIALGLDVEVCFADLGAVRDGKFVGNAIAAAAGLTPQASDSAPALAQALAQALHGRPTLLVLDSCERFIEEVAAHVDQMLAAIPDLSVLATSRETLRVRGECVYRLQPLDLPPPSVTLSAEKALTYAAVALFVRRASECVDDFRLRDDDAPIVADICRRLDGIALAIELAATRVDAYGIRELQLMLDDRFRVLTQDRRGALPRHRTLGAALDWSYDALPPDEQALLRSLSVFVAPFTLEAAAALCRQSGPHASHTLHDAPGIADKLARLVAKSLVVADLSRDVVRYRLLDTTRAYGQQKLQDAHELELWLRHHAQLTMQRLAKAESEWESRPTDEWLRDHHDKIDDVRAALKWAFSAEDARGTMDAPAKDMAVALTLAAIPLWMHLSRYDECQQFVRRALKILDAEHERVVAMKLTGALAAALLYATGSTPEAGSAWQRTLALAEHNDDAEYRLRALWGLSVYHTYRGEHRAALELEARFRALADASGDAAAQSSVDRMTATSLRYLGDQTQAQSHLERMLSAYVPSARRSHIARFQLDQRAAAYGTLSNVLWLRGYPDRAVDAARNAFTHAQMTAHALSISNALVHGTCSIALHVGDYAGARDGLALLREHLARHPIGYWNALSAAIDGLLRIALDDRSGIHLLRDAIAELDDCGFRLRFPAFLGALAEGLGASGNLSGAHATADAAISAAVTSGECWSMAELLRIKGELWRLESRPAHAETCFLRSIGTARESHALSWELRAMTSYGRLLGAHGRGAEAATALDGVLSRFTEGHGTADLQQARALIERLRHDTVD</sequence>
<dbReference type="InterPro" id="IPR001867">
    <property type="entry name" value="OmpR/PhoB-type_DNA-bd"/>
</dbReference>
<dbReference type="GO" id="GO:0003677">
    <property type="term" value="F:DNA binding"/>
    <property type="evidence" value="ECO:0007669"/>
    <property type="project" value="UniProtKB-UniRule"/>
</dbReference>
<dbReference type="InterPro" id="IPR016032">
    <property type="entry name" value="Sig_transdc_resp-reg_C-effctor"/>
</dbReference>
<feature type="domain" description="OmpR/PhoB-type" evidence="3">
    <location>
        <begin position="20"/>
        <end position="118"/>
    </location>
</feature>
<dbReference type="RefSeq" id="WP_109580669.1">
    <property type="nucleotide sequence ID" value="NZ_QGGT01000001.1"/>
</dbReference>
<keyword evidence="1 2" id="KW-0238">DNA-binding</keyword>
<dbReference type="Proteomes" id="UP000245754">
    <property type="component" value="Unassembled WGS sequence"/>
</dbReference>
<gene>
    <name evidence="4" type="ORF">C7419_101756</name>
</gene>